<evidence type="ECO:0000256" key="2">
    <source>
        <dbReference type="ARBA" id="ARBA00023015"/>
    </source>
</evidence>
<keyword evidence="4" id="KW-0804">Transcription</keyword>
<evidence type="ECO:0000313" key="8">
    <source>
        <dbReference type="EMBL" id="EXB37252.1"/>
    </source>
</evidence>
<accession>W9QGY9</accession>
<keyword evidence="3" id="KW-0238">DNA-binding</keyword>
<comment type="subcellular location">
    <subcellularLocation>
        <location evidence="1">Nucleus</location>
    </subcellularLocation>
</comment>
<dbReference type="InterPro" id="IPR003340">
    <property type="entry name" value="B3_DNA-bd"/>
</dbReference>
<dbReference type="PROSITE" id="PS50863">
    <property type="entry name" value="B3"/>
    <property type="match status" value="1"/>
</dbReference>
<keyword evidence="5" id="KW-0539">Nucleus</keyword>
<evidence type="ECO:0000256" key="3">
    <source>
        <dbReference type="ARBA" id="ARBA00023125"/>
    </source>
</evidence>
<dbReference type="AlphaFoldDB" id="W9QGY9"/>
<dbReference type="GO" id="GO:0005634">
    <property type="term" value="C:nucleus"/>
    <property type="evidence" value="ECO:0007669"/>
    <property type="project" value="UniProtKB-SubCell"/>
</dbReference>
<dbReference type="Pfam" id="PF02362">
    <property type="entry name" value="B3"/>
    <property type="match status" value="1"/>
</dbReference>
<gene>
    <name evidence="8" type="ORF">L484_020311</name>
</gene>
<evidence type="ECO:0000256" key="6">
    <source>
        <dbReference type="SAM" id="MobiDB-lite"/>
    </source>
</evidence>
<dbReference type="SUPFAM" id="SSF101936">
    <property type="entry name" value="DNA-binding pseudobarrel domain"/>
    <property type="match status" value="2"/>
</dbReference>
<dbReference type="PANTHER" id="PTHR31920:SF37">
    <property type="entry name" value="B3 DOMAIN-CONTAINING TRANSCRIPTION FACTOR VRN1"/>
    <property type="match status" value="1"/>
</dbReference>
<dbReference type="EMBL" id="KE343608">
    <property type="protein sequence ID" value="EXB37252.1"/>
    <property type="molecule type" value="Genomic_DNA"/>
</dbReference>
<dbReference type="PANTHER" id="PTHR31920">
    <property type="entry name" value="B3 DOMAIN-CONTAINING"/>
    <property type="match status" value="1"/>
</dbReference>
<evidence type="ECO:0000256" key="1">
    <source>
        <dbReference type="ARBA" id="ARBA00004123"/>
    </source>
</evidence>
<evidence type="ECO:0000256" key="4">
    <source>
        <dbReference type="ARBA" id="ARBA00023163"/>
    </source>
</evidence>
<dbReference type="Gene3D" id="2.40.330.10">
    <property type="entry name" value="DNA-binding pseudobarrel domain"/>
    <property type="match status" value="2"/>
</dbReference>
<dbReference type="CDD" id="cd10017">
    <property type="entry name" value="B3_DNA"/>
    <property type="match status" value="2"/>
</dbReference>
<evidence type="ECO:0000313" key="9">
    <source>
        <dbReference type="Proteomes" id="UP000030645"/>
    </source>
</evidence>
<dbReference type="STRING" id="981085.W9QGY9"/>
<protein>
    <submittedName>
        <fullName evidence="8">B3 domain-containing transcription factor VRN1</fullName>
    </submittedName>
</protein>
<dbReference type="InterPro" id="IPR015300">
    <property type="entry name" value="DNA-bd_pseudobarrel_sf"/>
</dbReference>
<feature type="domain" description="TF-B3" evidence="7">
    <location>
        <begin position="1"/>
        <end position="72"/>
    </location>
</feature>
<sequence length="309" mass="34854">MTNYGKTISDPVIITTPSGAKWHMGLTKYDGDIWLCKGWPEFVQHYSLENGQALFFKYKGCSQFDVVIIGVTGLEIDYSITNSTQVIESDIDDGDNDDDDGDGGSPCLKEEEEPTTPFPQHARSPERVKRNIGDTHTQCGCFSSFNWIIPVAFVTHFDGKIPRRTCCQKSTTAVTASRKRIMFLNYHRENQNKSSEGEQSKEDEVYDQGHSQNRHSSRIPTIRLTPCSNGKVCASEVRAIQGANKYIPEYPFFKCVMSKAYVMKGFLGIPTSFFKMIMNKLERGSTVMLQHNGRPWPVKFCVDDRPTAS</sequence>
<feature type="compositionally biased region" description="Basic and acidic residues" evidence="6">
    <location>
        <begin position="186"/>
        <end position="203"/>
    </location>
</feature>
<feature type="compositionally biased region" description="Acidic residues" evidence="6">
    <location>
        <begin position="89"/>
        <end position="102"/>
    </location>
</feature>
<feature type="region of interest" description="Disordered" evidence="6">
    <location>
        <begin position="88"/>
        <end position="126"/>
    </location>
</feature>
<reference evidence="9" key="1">
    <citation type="submission" date="2013-01" db="EMBL/GenBank/DDBJ databases">
        <title>Draft Genome Sequence of a Mulberry Tree, Morus notabilis C.K. Schneid.</title>
        <authorList>
            <person name="He N."/>
            <person name="Zhao S."/>
        </authorList>
    </citation>
    <scope>NUCLEOTIDE SEQUENCE</scope>
</reference>
<dbReference type="InterPro" id="IPR050655">
    <property type="entry name" value="Plant_B3_domain"/>
</dbReference>
<name>W9QGY9_9ROSA</name>
<evidence type="ECO:0000259" key="7">
    <source>
        <dbReference type="PROSITE" id="PS50863"/>
    </source>
</evidence>
<dbReference type="Proteomes" id="UP000030645">
    <property type="component" value="Unassembled WGS sequence"/>
</dbReference>
<evidence type="ECO:0000256" key="5">
    <source>
        <dbReference type="ARBA" id="ARBA00023242"/>
    </source>
</evidence>
<organism evidence="8 9">
    <name type="scientific">Morus notabilis</name>
    <dbReference type="NCBI Taxonomy" id="981085"/>
    <lineage>
        <taxon>Eukaryota</taxon>
        <taxon>Viridiplantae</taxon>
        <taxon>Streptophyta</taxon>
        <taxon>Embryophyta</taxon>
        <taxon>Tracheophyta</taxon>
        <taxon>Spermatophyta</taxon>
        <taxon>Magnoliopsida</taxon>
        <taxon>eudicotyledons</taxon>
        <taxon>Gunneridae</taxon>
        <taxon>Pentapetalae</taxon>
        <taxon>rosids</taxon>
        <taxon>fabids</taxon>
        <taxon>Rosales</taxon>
        <taxon>Moraceae</taxon>
        <taxon>Moreae</taxon>
        <taxon>Morus</taxon>
    </lineage>
</organism>
<keyword evidence="2" id="KW-0805">Transcription regulation</keyword>
<proteinExistence type="predicted"/>
<feature type="region of interest" description="Disordered" evidence="6">
    <location>
        <begin position="186"/>
        <end position="215"/>
    </location>
</feature>
<dbReference type="GO" id="GO:0003677">
    <property type="term" value="F:DNA binding"/>
    <property type="evidence" value="ECO:0007669"/>
    <property type="project" value="UniProtKB-KW"/>
</dbReference>
<keyword evidence="9" id="KW-1185">Reference proteome</keyword>